<feature type="region of interest" description="Disordered" evidence="1">
    <location>
        <begin position="714"/>
        <end position="740"/>
    </location>
</feature>
<dbReference type="Proteomes" id="UP000053820">
    <property type="component" value="Unassembled WGS sequence"/>
</dbReference>
<dbReference type="InterPro" id="IPR041457">
    <property type="entry name" value="CxC2_KDZ-assoc"/>
</dbReference>
<dbReference type="InterPro" id="IPR040521">
    <property type="entry name" value="KDZ"/>
</dbReference>
<evidence type="ECO:0000313" key="3">
    <source>
        <dbReference type="EMBL" id="KIJ58337.1"/>
    </source>
</evidence>
<protein>
    <submittedName>
        <fullName evidence="3">Unplaced genomic scaffold scaffold_118, whole genome shotgun sequence</fullName>
    </submittedName>
</protein>
<feature type="non-terminal residue" evidence="3">
    <location>
        <position position="1"/>
    </location>
</feature>
<gene>
    <name evidence="3" type="ORF">HYDPIDRAFT_102895</name>
</gene>
<reference evidence="3 4" key="1">
    <citation type="submission" date="2014-04" db="EMBL/GenBank/DDBJ databases">
        <title>Evolutionary Origins and Diversification of the Mycorrhizal Mutualists.</title>
        <authorList>
            <consortium name="DOE Joint Genome Institute"/>
            <consortium name="Mycorrhizal Genomics Consortium"/>
            <person name="Kohler A."/>
            <person name="Kuo A."/>
            <person name="Nagy L.G."/>
            <person name="Floudas D."/>
            <person name="Copeland A."/>
            <person name="Barry K.W."/>
            <person name="Cichocki N."/>
            <person name="Veneault-Fourrey C."/>
            <person name="LaButti K."/>
            <person name="Lindquist E.A."/>
            <person name="Lipzen A."/>
            <person name="Lundell T."/>
            <person name="Morin E."/>
            <person name="Murat C."/>
            <person name="Riley R."/>
            <person name="Ohm R."/>
            <person name="Sun H."/>
            <person name="Tunlid A."/>
            <person name="Henrissat B."/>
            <person name="Grigoriev I.V."/>
            <person name="Hibbett D.S."/>
            <person name="Martin F."/>
        </authorList>
    </citation>
    <scope>NUCLEOTIDE SEQUENCE [LARGE SCALE GENOMIC DNA]</scope>
    <source>
        <strain evidence="3 4">MD-312</strain>
    </source>
</reference>
<dbReference type="HOGENOM" id="CLU_003703_13_1_1"/>
<accession>A0A0C9W7E4</accession>
<evidence type="ECO:0000313" key="4">
    <source>
        <dbReference type="Proteomes" id="UP000053820"/>
    </source>
</evidence>
<dbReference type="EMBL" id="KN839952">
    <property type="protein sequence ID" value="KIJ58337.1"/>
    <property type="molecule type" value="Genomic_DNA"/>
</dbReference>
<dbReference type="PANTHER" id="PTHR33104">
    <property type="entry name" value="SI:DKEY-29D5.2"/>
    <property type="match status" value="1"/>
</dbReference>
<dbReference type="OrthoDB" id="3192989at2759"/>
<organism evidence="3 4">
    <name type="scientific">Hydnomerulius pinastri MD-312</name>
    <dbReference type="NCBI Taxonomy" id="994086"/>
    <lineage>
        <taxon>Eukaryota</taxon>
        <taxon>Fungi</taxon>
        <taxon>Dikarya</taxon>
        <taxon>Basidiomycota</taxon>
        <taxon>Agaricomycotina</taxon>
        <taxon>Agaricomycetes</taxon>
        <taxon>Agaricomycetidae</taxon>
        <taxon>Boletales</taxon>
        <taxon>Boletales incertae sedis</taxon>
        <taxon>Leucogyrophana</taxon>
    </lineage>
</organism>
<dbReference type="Pfam" id="PF18758">
    <property type="entry name" value="KDZ"/>
    <property type="match status" value="1"/>
</dbReference>
<evidence type="ECO:0000256" key="1">
    <source>
        <dbReference type="SAM" id="MobiDB-lite"/>
    </source>
</evidence>
<proteinExistence type="predicted"/>
<evidence type="ECO:0000259" key="2">
    <source>
        <dbReference type="Pfam" id="PF18803"/>
    </source>
</evidence>
<feature type="compositionally biased region" description="Acidic residues" evidence="1">
    <location>
        <begin position="723"/>
        <end position="738"/>
    </location>
</feature>
<keyword evidence="4" id="KW-1185">Reference proteome</keyword>
<dbReference type="Pfam" id="PF18803">
    <property type="entry name" value="CxC2"/>
    <property type="match status" value="1"/>
</dbReference>
<sequence length="981" mass="111592">TQNDFIHDWLPWKQEYLSILLELEAQEKRGLPCELCGDLPGSIRCKTCSGAHAWCNSCAVKVHKHLPFHNLEKWQDSCYQKISLMALGYIWYMGHNGDPCPCVPGPAEDWVDVDDEGLPDTEDPFHVPILNTLPVPRLSQLTIVHATGIFVHKISWCQCSNASERKHLQLLRACLFPASVTRPETAFTFEVLEHHRIDNLECKMTAMSFFAKLRRLTDSGNPDSIPDRYRELLRISRLWRYLTNLKRSGMGHDQERPPQPGDLALFCPACPQPSINLPEDWQQKYPGWLAKLRYVVDGNFSAQHMNMKCPEDDVLITDGRGYMVKVDPYSDHILRSVESKEKSSCSNHRAVNAANASRANLRATGIGATACARHGCFVPHCVVDFQKGEQQMNIDYSICQALNYHSSGIKSALLIYDVACQWSIHFKKRVSECTHLSVPEDMEVLPAVGKFHLSAHKLECFTRFSLNFVEGGGHMDGEILETLWASLNKITPSARAMSAAHRQELYDDHMLDSNWKKAVSITKTLLKKYKRALQGLNETQAPFEELGKNLSPEKIAKWTAEEATAAELRGDYLDIYQPKVEKGKTLLSCRYPPSLHLHLAPSMADIRLSLMSSDTTQNSSSGSVNWLISGIKIEDDQDLLRAAVRQLPADATATQKADIQGKRQKLYLRIRKLEEAADTILKGLELGDDWEAAAHIDDTEFVPPDDYVTMVEEEREGEGVEREEVEDEENYVDEDEDGDAAKPSEEMATWMPSCMNPNRLLELGLGHLGEEELQLRTGQANDALARIRIALGQLAVLYRQNLRSTNSVRSGTRAQKAIQDCKAKAMWHARSYQRARKAMEHLGASDKVLETYQLISPSHLTVNKDITEENRFGQGSDRLPWFWRVQGINNDSSDQWMDEFYRISWLKAKARYCRWTEELALVKHEMHWTMLWFEKHQSEWAKRMVTSEEPGHIAYAAKQVLMYKSFAEEARKKFAGKMAIE</sequence>
<name>A0A0C9W7E4_9AGAM</name>
<feature type="domain" description="CxC2-like cysteine cluster KDZ transposase-associated" evidence="2">
    <location>
        <begin position="137"/>
        <end position="219"/>
    </location>
</feature>
<dbReference type="PANTHER" id="PTHR33104:SF2">
    <property type="entry name" value="CXC3 LIKE CYSTEINE CLUSTER DOMAIN-CONTAINING PROTEIN"/>
    <property type="match status" value="1"/>
</dbReference>
<dbReference type="AlphaFoldDB" id="A0A0C9W7E4"/>